<keyword evidence="9" id="KW-1185">Reference proteome</keyword>
<dbReference type="HOGENOM" id="CLU_891950_0_0_1"/>
<evidence type="ECO:0000313" key="9">
    <source>
        <dbReference type="Proteomes" id="UP000002035"/>
    </source>
</evidence>
<evidence type="ECO:0000256" key="1">
    <source>
        <dbReference type="ARBA" id="ARBA00004167"/>
    </source>
</evidence>
<keyword evidence="2 6" id="KW-0812">Transmembrane</keyword>
<feature type="signal peptide" evidence="7">
    <location>
        <begin position="1"/>
        <end position="19"/>
    </location>
</feature>
<keyword evidence="7" id="KW-0732">Signal</keyword>
<dbReference type="eggNOG" id="ENOG502RVUF">
    <property type="taxonomic scope" value="Eukaryota"/>
</dbReference>
<evidence type="ECO:0008006" key="10">
    <source>
        <dbReference type="Google" id="ProtNLM"/>
    </source>
</evidence>
<dbReference type="GO" id="GO:0016020">
    <property type="term" value="C:membrane"/>
    <property type="evidence" value="ECO:0007669"/>
    <property type="project" value="UniProtKB-SubCell"/>
</dbReference>
<evidence type="ECO:0000256" key="4">
    <source>
        <dbReference type="ARBA" id="ARBA00023136"/>
    </source>
</evidence>
<evidence type="ECO:0000313" key="8">
    <source>
        <dbReference type="EMBL" id="EEQ28000.1"/>
    </source>
</evidence>
<dbReference type="RefSeq" id="XP_002850784.1">
    <property type="nucleotide sequence ID" value="XM_002850738.1"/>
</dbReference>
<feature type="transmembrane region" description="Helical" evidence="6">
    <location>
        <begin position="207"/>
        <end position="230"/>
    </location>
</feature>
<dbReference type="GeneID" id="9226715"/>
<dbReference type="VEuPathDB" id="FungiDB:MCYG_00888"/>
<comment type="subcellular location">
    <subcellularLocation>
        <location evidence="1">Membrane</location>
        <topology evidence="1">Single-pass membrane protein</topology>
    </subcellularLocation>
</comment>
<dbReference type="PANTHER" id="PTHR15549">
    <property type="entry name" value="PAIRED IMMUNOGLOBULIN-LIKE TYPE 2 RECEPTOR"/>
    <property type="match status" value="1"/>
</dbReference>
<dbReference type="EMBL" id="DS995701">
    <property type="protein sequence ID" value="EEQ28000.1"/>
    <property type="molecule type" value="Genomic_DNA"/>
</dbReference>
<feature type="chain" id="PRO_5002951362" description="Mid2 domain-containing protein" evidence="7">
    <location>
        <begin position="20"/>
        <end position="307"/>
    </location>
</feature>
<dbReference type="OMA" id="PPEMHDE"/>
<dbReference type="PANTHER" id="PTHR15549:SF30">
    <property type="entry name" value="MID2 DOMAIN-CONTAINING PROTEIN"/>
    <property type="match status" value="1"/>
</dbReference>
<keyword evidence="3 6" id="KW-1133">Transmembrane helix</keyword>
<dbReference type="GO" id="GO:0071944">
    <property type="term" value="C:cell periphery"/>
    <property type="evidence" value="ECO:0007669"/>
    <property type="project" value="UniProtKB-ARBA"/>
</dbReference>
<evidence type="ECO:0000256" key="7">
    <source>
        <dbReference type="SAM" id="SignalP"/>
    </source>
</evidence>
<keyword evidence="4 6" id="KW-0472">Membrane</keyword>
<feature type="region of interest" description="Disordered" evidence="5">
    <location>
        <begin position="240"/>
        <end position="307"/>
    </location>
</feature>
<evidence type="ECO:0000256" key="2">
    <source>
        <dbReference type="ARBA" id="ARBA00022692"/>
    </source>
</evidence>
<name>C5FDW6_ARTOC</name>
<sequence>MYVIYFALLLSHGALLSLAVNCTAVVFAQPSTTTPNPNYSWGDRPRLEFGGWSDEEVKECLGSANSYNIWLVSNDDRCPYVWLLYEEIEPRKKFDSYGTVDISKDNLVWSPFHFDLRKASEEYDVNETLYAVSGGFGISDDSPVTSYTTITSTSTTSYTTLTTASSTSESILTPVATIIVTKTLEPTATHSIPVNHKNAGLSTGAKAGIGAGVAAGAIGLAAAAYLLLLLRRRRRANQVMPMVSGHESNKYSPPGPPEMHDEVPGSLPVVSETGNNQKRPPSEMLGSIPAGKPSGRGVQDGVTYELP</sequence>
<evidence type="ECO:0000256" key="3">
    <source>
        <dbReference type="ARBA" id="ARBA00022989"/>
    </source>
</evidence>
<dbReference type="InterPro" id="IPR051694">
    <property type="entry name" value="Immunoregulatory_rcpt-like"/>
</dbReference>
<organism evidence="8 9">
    <name type="scientific">Arthroderma otae (strain ATCC MYA-4605 / CBS 113480)</name>
    <name type="common">Microsporum canis</name>
    <dbReference type="NCBI Taxonomy" id="554155"/>
    <lineage>
        <taxon>Eukaryota</taxon>
        <taxon>Fungi</taxon>
        <taxon>Dikarya</taxon>
        <taxon>Ascomycota</taxon>
        <taxon>Pezizomycotina</taxon>
        <taxon>Eurotiomycetes</taxon>
        <taxon>Eurotiomycetidae</taxon>
        <taxon>Onygenales</taxon>
        <taxon>Arthrodermataceae</taxon>
        <taxon>Microsporum</taxon>
    </lineage>
</organism>
<gene>
    <name evidence="8" type="ORF">MCYG_00888</name>
</gene>
<evidence type="ECO:0000256" key="5">
    <source>
        <dbReference type="SAM" id="MobiDB-lite"/>
    </source>
</evidence>
<dbReference type="AlphaFoldDB" id="C5FDW6"/>
<proteinExistence type="predicted"/>
<protein>
    <recommendedName>
        <fullName evidence="10">Mid2 domain-containing protein</fullName>
    </recommendedName>
</protein>
<accession>C5FDW6</accession>
<evidence type="ECO:0000256" key="6">
    <source>
        <dbReference type="SAM" id="Phobius"/>
    </source>
</evidence>
<reference evidence="9" key="1">
    <citation type="journal article" date="2012" name="MBio">
        <title>Comparative genome analysis of Trichophyton rubrum and related dermatophytes reveals candidate genes involved in infection.</title>
        <authorList>
            <person name="Martinez D.A."/>
            <person name="Oliver B.G."/>
            <person name="Graeser Y."/>
            <person name="Goldberg J.M."/>
            <person name="Li W."/>
            <person name="Martinez-Rossi N.M."/>
            <person name="Monod M."/>
            <person name="Shelest E."/>
            <person name="Barton R.C."/>
            <person name="Birch E."/>
            <person name="Brakhage A.A."/>
            <person name="Chen Z."/>
            <person name="Gurr S.J."/>
            <person name="Heiman D."/>
            <person name="Heitman J."/>
            <person name="Kosti I."/>
            <person name="Rossi A."/>
            <person name="Saif S."/>
            <person name="Samalova M."/>
            <person name="Saunders C.W."/>
            <person name="Shea T."/>
            <person name="Summerbell R.C."/>
            <person name="Xu J."/>
            <person name="Young S."/>
            <person name="Zeng Q."/>
            <person name="Birren B.W."/>
            <person name="Cuomo C.A."/>
            <person name="White T.C."/>
        </authorList>
    </citation>
    <scope>NUCLEOTIDE SEQUENCE [LARGE SCALE GENOMIC DNA]</scope>
    <source>
        <strain evidence="9">ATCC MYA-4605 / CBS 113480</strain>
    </source>
</reference>
<dbReference type="STRING" id="554155.C5FDW6"/>
<dbReference type="OrthoDB" id="4174095at2759"/>
<dbReference type="Proteomes" id="UP000002035">
    <property type="component" value="Unassembled WGS sequence"/>
</dbReference>